<dbReference type="STRING" id="1220583.GOACH_26_00520"/>
<protein>
    <submittedName>
        <fullName evidence="2">Uncharacterized protein</fullName>
    </submittedName>
</protein>
<comment type="caution">
    <text evidence="2">The sequence shown here is derived from an EMBL/GenBank/DDBJ whole genome shotgun (WGS) entry which is preliminary data.</text>
</comment>
<evidence type="ECO:0000256" key="1">
    <source>
        <dbReference type="SAM" id="Phobius"/>
    </source>
</evidence>
<evidence type="ECO:0000313" key="3">
    <source>
        <dbReference type="Proteomes" id="UP000010988"/>
    </source>
</evidence>
<evidence type="ECO:0000313" key="2">
    <source>
        <dbReference type="EMBL" id="GAC50585.1"/>
    </source>
</evidence>
<feature type="transmembrane region" description="Helical" evidence="1">
    <location>
        <begin position="40"/>
        <end position="58"/>
    </location>
</feature>
<keyword evidence="1" id="KW-1133">Transmembrane helix</keyword>
<reference evidence="2 3" key="1">
    <citation type="submission" date="2012-12" db="EMBL/GenBank/DDBJ databases">
        <title>Whole genome shotgun sequence of Gordonia aichiensis NBRC 108223.</title>
        <authorList>
            <person name="Isaki-Nakamura S."/>
            <person name="Hosoyama A."/>
            <person name="Tsuchikane K."/>
            <person name="Ando Y."/>
            <person name="Baba S."/>
            <person name="Ohji S."/>
            <person name="Hamada M."/>
            <person name="Tamura T."/>
            <person name="Yamazoe A."/>
            <person name="Yamazaki S."/>
            <person name="Fujita N."/>
        </authorList>
    </citation>
    <scope>NUCLEOTIDE SEQUENCE [LARGE SCALE GENOMIC DNA]</scope>
    <source>
        <strain evidence="2 3">NBRC 108223</strain>
    </source>
</reference>
<feature type="transmembrane region" description="Helical" evidence="1">
    <location>
        <begin position="12"/>
        <end position="34"/>
    </location>
</feature>
<keyword evidence="1" id="KW-0472">Membrane</keyword>
<proteinExistence type="predicted"/>
<dbReference type="Proteomes" id="UP000010988">
    <property type="component" value="Unassembled WGS sequence"/>
</dbReference>
<dbReference type="AlphaFoldDB" id="L7KP10"/>
<gene>
    <name evidence="2" type="ORF">GOACH_26_00520</name>
</gene>
<organism evidence="2 3">
    <name type="scientific">Gordonia aichiensis NBRC 108223</name>
    <dbReference type="NCBI Taxonomy" id="1220583"/>
    <lineage>
        <taxon>Bacteria</taxon>
        <taxon>Bacillati</taxon>
        <taxon>Actinomycetota</taxon>
        <taxon>Actinomycetes</taxon>
        <taxon>Mycobacteriales</taxon>
        <taxon>Gordoniaceae</taxon>
        <taxon>Gordonia</taxon>
    </lineage>
</organism>
<keyword evidence="1" id="KW-0812">Transmembrane</keyword>
<accession>L7KP10</accession>
<keyword evidence="3" id="KW-1185">Reference proteome</keyword>
<name>L7KP10_9ACTN</name>
<sequence>MPGMSTTARVLLAITSYVAAILTVLFAVATVFALVTFGAIIWWQPLSVIVFGGIWYGLSRLRVRLTIERSR</sequence>
<dbReference type="EMBL" id="BANR01000026">
    <property type="protein sequence ID" value="GAC50585.1"/>
    <property type="molecule type" value="Genomic_DNA"/>
</dbReference>